<dbReference type="Gene3D" id="3.90.950.20">
    <property type="entry name" value="CinA-like"/>
    <property type="match status" value="1"/>
</dbReference>
<proteinExistence type="inferred from homology"/>
<dbReference type="InterPro" id="IPR008135">
    <property type="entry name" value="Competence-induced_CinA"/>
</dbReference>
<dbReference type="InterPro" id="IPR036653">
    <property type="entry name" value="CinA-like_C"/>
</dbReference>
<dbReference type="NCBIfam" id="TIGR00177">
    <property type="entry name" value="molyb_syn"/>
    <property type="match status" value="1"/>
</dbReference>
<evidence type="ECO:0000259" key="2">
    <source>
        <dbReference type="SMART" id="SM00852"/>
    </source>
</evidence>
<dbReference type="InterPro" id="IPR036425">
    <property type="entry name" value="MoaB/Mog-like_dom_sf"/>
</dbReference>
<dbReference type="RefSeq" id="WP_157682581.1">
    <property type="nucleotide sequence ID" value="NZ_CP016199.1"/>
</dbReference>
<protein>
    <recommendedName>
        <fullName evidence="1">Putative competence-damage inducible protein</fullName>
    </recommendedName>
</protein>
<dbReference type="Gene3D" id="3.40.980.10">
    <property type="entry name" value="MoaB/Mog-like domain"/>
    <property type="match status" value="1"/>
</dbReference>
<evidence type="ECO:0000256" key="1">
    <source>
        <dbReference type="HAMAP-Rule" id="MF_00226"/>
    </source>
</evidence>
<dbReference type="InterPro" id="IPR041424">
    <property type="entry name" value="CinA_KH"/>
</dbReference>
<dbReference type="PIRSF" id="PIRSF006728">
    <property type="entry name" value="CinA"/>
    <property type="match status" value="1"/>
</dbReference>
<dbReference type="EMBL" id="CP016199">
    <property type="protein sequence ID" value="ASS38544.1"/>
    <property type="molecule type" value="Genomic_DNA"/>
</dbReference>
<accession>A0A223AUE8</accession>
<comment type="similarity">
    <text evidence="1">Belongs to the CinA family.</text>
</comment>
<dbReference type="AlphaFoldDB" id="A0A223AUE8"/>
<dbReference type="PANTHER" id="PTHR13939:SF0">
    <property type="entry name" value="NMN AMIDOHYDROLASE-LIKE PROTEIN YFAY"/>
    <property type="match status" value="1"/>
</dbReference>
<dbReference type="Proteomes" id="UP000214689">
    <property type="component" value="Chromosome"/>
</dbReference>
<dbReference type="InterPro" id="IPR001453">
    <property type="entry name" value="MoaB/Mog_dom"/>
</dbReference>
<dbReference type="NCBIfam" id="NF001813">
    <property type="entry name" value="PRK00549.1"/>
    <property type="match status" value="1"/>
</dbReference>
<reference evidence="4" key="1">
    <citation type="submission" date="2016-05" db="EMBL/GenBank/DDBJ databases">
        <authorList>
            <person name="Holder M.E."/>
            <person name="Ajami N.J."/>
            <person name="Petrosino J.F."/>
        </authorList>
    </citation>
    <scope>NUCLEOTIDE SEQUENCE [LARGE SCALE GENOMIC DNA]</scope>
    <source>
        <strain evidence="4">ATCC 700696</strain>
    </source>
</reference>
<keyword evidence="4" id="KW-1185">Reference proteome</keyword>
<dbReference type="Pfam" id="PF00994">
    <property type="entry name" value="MoCF_biosynth"/>
    <property type="match status" value="1"/>
</dbReference>
<gene>
    <name evidence="1" type="primary">cinA</name>
    <name evidence="3" type="ORF">AXF17_05795</name>
</gene>
<organism evidence="3 4">
    <name type="scientific">Mogibacterium pumilum</name>
    <dbReference type="NCBI Taxonomy" id="86332"/>
    <lineage>
        <taxon>Bacteria</taxon>
        <taxon>Bacillati</taxon>
        <taxon>Bacillota</taxon>
        <taxon>Clostridia</taxon>
        <taxon>Peptostreptococcales</taxon>
        <taxon>Anaerovoracaceae</taxon>
        <taxon>Mogibacterium</taxon>
    </lineage>
</organism>
<dbReference type="Gene3D" id="3.30.70.2860">
    <property type="match status" value="1"/>
</dbReference>
<dbReference type="InterPro" id="IPR008136">
    <property type="entry name" value="CinA_C"/>
</dbReference>
<feature type="domain" description="MoaB/Mog" evidence="2">
    <location>
        <begin position="4"/>
        <end position="170"/>
    </location>
</feature>
<dbReference type="SUPFAM" id="SSF142433">
    <property type="entry name" value="CinA-like"/>
    <property type="match status" value="1"/>
</dbReference>
<dbReference type="Pfam" id="PF18146">
    <property type="entry name" value="CinA_KH"/>
    <property type="match status" value="1"/>
</dbReference>
<dbReference type="OrthoDB" id="9801454at2"/>
<name>A0A223AUE8_9FIRM</name>
<dbReference type="NCBIfam" id="TIGR00199">
    <property type="entry name" value="PncC_domain"/>
    <property type="match status" value="1"/>
</dbReference>
<dbReference type="HAMAP" id="MF_00226_B">
    <property type="entry name" value="CinA_B"/>
    <property type="match status" value="1"/>
</dbReference>
<dbReference type="SMART" id="SM00852">
    <property type="entry name" value="MoCF_biosynth"/>
    <property type="match status" value="1"/>
</dbReference>
<dbReference type="PANTHER" id="PTHR13939">
    <property type="entry name" value="NICOTINAMIDE-NUCLEOTIDE AMIDOHYDROLASE PNCC"/>
    <property type="match status" value="1"/>
</dbReference>
<dbReference type="InterPro" id="IPR050101">
    <property type="entry name" value="CinA"/>
</dbReference>
<evidence type="ECO:0000313" key="3">
    <source>
        <dbReference type="EMBL" id="ASS38544.1"/>
    </source>
</evidence>
<dbReference type="CDD" id="cd00885">
    <property type="entry name" value="cinA"/>
    <property type="match status" value="1"/>
</dbReference>
<dbReference type="Pfam" id="PF02464">
    <property type="entry name" value="CinA"/>
    <property type="match status" value="1"/>
</dbReference>
<evidence type="ECO:0000313" key="4">
    <source>
        <dbReference type="Proteomes" id="UP000214689"/>
    </source>
</evidence>
<sequence>MNVSIIAVGTELLFGQTVNTNATYISNKLNLMGFNVMYHHVVGDNPGRLKELVKSTFTDNDMIICTGGLGPTQDDLTKEIVAEAMSVELYFDERCYREIKSYFDDRGRTMSENNRKQAFIPVGAEVFHNEAGTAPAFGLEKDGKCAICLPGPPREMKWLFENCVTSYLKRFSSKEMYYRVIRTIGIGESDLETKLLPLINNQNDPTIATYAKEGECTLRVASQRESETAARTAVDCMVNEIDKLIGEYIYSYDDEELAKVVVRRLREKELYLSSAESCTGGVFASCITDVPGASKVFSHGFITYSAEAKEEVLGVDKTAIHEHSVVSSKVAIMMAKGAQKVSNSDIAISITGYAGPEADEGRDNGNAYIGYSCSDKFEGKSGYIELNTKRNDRKWNRNYFKLRMLLVVYHILNGKI</sequence>
<dbReference type="NCBIfam" id="TIGR00200">
    <property type="entry name" value="cinA_nterm"/>
    <property type="match status" value="1"/>
</dbReference>
<dbReference type="SUPFAM" id="SSF53218">
    <property type="entry name" value="Molybdenum cofactor biosynthesis proteins"/>
    <property type="match status" value="1"/>
</dbReference>